<sequence>MVVLGSTGSIGVNSLLIANKFNIEVEALSCNKNVDLLNLQIAKFKPKFVCIGDESLVKSVNHKTVFVGENGLLKMLENCKSKKIINALVGFAGLKPSIKTQNLNKTLCLANKESLVVAGKFLNTKKIVPIDSEHFGLKFLLKEMKIHKMIITASGGAFRDANLNMLKNATPKDALKHPNWSMGAKITIDSATMMNKLFEIMEAFHLYKISNLDAFIERTSTIHALIEFIDGSTTAHISKTDMKLAIANAILDEIDEPILEHFDLLSLEKGLKFEKINLEKYPVFSLKDEVIKNPDLGVIINAANEIYVNKFLNNECKFLDIKKIVFESLDNFASFKPLNLEEIFEMDKKVREFAKKLV</sequence>
<dbReference type="SUPFAM" id="SSF69055">
    <property type="entry name" value="1-deoxy-D-xylulose-5-phosphate reductoisomerase, C-terminal domain"/>
    <property type="match status" value="1"/>
</dbReference>
<evidence type="ECO:0000259" key="12">
    <source>
        <dbReference type="Pfam" id="PF13288"/>
    </source>
</evidence>
<evidence type="ECO:0000256" key="2">
    <source>
        <dbReference type="ARBA" id="ARBA00006825"/>
    </source>
</evidence>
<keyword evidence="5 9" id="KW-0560">Oxidoreductase</keyword>
<feature type="domain" description="1-deoxy-D-xylulose 5-phosphate reductoisomerase C-terminal" evidence="11">
    <location>
        <begin position="127"/>
        <end position="207"/>
    </location>
</feature>
<dbReference type="PANTHER" id="PTHR30525">
    <property type="entry name" value="1-DEOXY-D-XYLULOSE 5-PHOSPHATE REDUCTOISOMERASE"/>
    <property type="match status" value="1"/>
</dbReference>
<dbReference type="AlphaFoldDB" id="A0A2I1NAY9"/>
<dbReference type="PANTHER" id="PTHR30525:SF0">
    <property type="entry name" value="1-DEOXY-D-XYLULOSE 5-PHOSPHATE REDUCTOISOMERASE, CHLOROPLASTIC"/>
    <property type="match status" value="1"/>
</dbReference>
<feature type="binding site" evidence="9">
    <location>
        <position position="154"/>
    </location>
    <ligand>
        <name>1-deoxy-D-xylulose 5-phosphate</name>
        <dbReference type="ChEBI" id="CHEBI:57792"/>
    </ligand>
</feature>
<dbReference type="Gene3D" id="1.10.1740.10">
    <property type="match status" value="1"/>
</dbReference>
<dbReference type="Pfam" id="PF08436">
    <property type="entry name" value="DXP_redisom_C"/>
    <property type="match status" value="1"/>
</dbReference>
<dbReference type="InterPro" id="IPR013512">
    <property type="entry name" value="DXP_reductoisomerase_N"/>
</dbReference>
<name>A0A2I1NAY9_9BACT</name>
<dbReference type="GO" id="GO:0051484">
    <property type="term" value="P:isopentenyl diphosphate biosynthetic process, methylerythritol 4-phosphate pathway involved in terpenoid biosynthetic process"/>
    <property type="evidence" value="ECO:0007669"/>
    <property type="project" value="TreeGrafter"/>
</dbReference>
<evidence type="ECO:0000256" key="3">
    <source>
        <dbReference type="ARBA" id="ARBA00022723"/>
    </source>
</evidence>
<feature type="binding site" evidence="9">
    <location>
        <position position="190"/>
    </location>
    <ligand>
        <name>1-deoxy-D-xylulose 5-phosphate</name>
        <dbReference type="ChEBI" id="CHEBI:57792"/>
    </ligand>
</feature>
<evidence type="ECO:0000259" key="11">
    <source>
        <dbReference type="Pfam" id="PF08436"/>
    </source>
</evidence>
<dbReference type="EMBL" id="PKHU01000003">
    <property type="protein sequence ID" value="PKZ29515.1"/>
    <property type="molecule type" value="Genomic_DNA"/>
</dbReference>
<reference evidence="13 14" key="1">
    <citation type="submission" date="2017-12" db="EMBL/GenBank/DDBJ databases">
        <title>Phylogenetic diversity of female urinary microbiome.</title>
        <authorList>
            <person name="Thomas-White K."/>
            <person name="Wolfe A.J."/>
        </authorList>
    </citation>
    <scope>NUCLEOTIDE SEQUENCE [LARGE SCALE GENOMIC DNA]</scope>
    <source>
        <strain evidence="13 14">UMB0112</strain>
    </source>
</reference>
<feature type="binding site" evidence="9">
    <location>
        <position position="177"/>
    </location>
    <ligand>
        <name>1-deoxy-D-xylulose 5-phosphate</name>
        <dbReference type="ChEBI" id="CHEBI:57792"/>
    </ligand>
</feature>
<dbReference type="Gene3D" id="3.40.50.720">
    <property type="entry name" value="NAD(P)-binding Rossmann-like Domain"/>
    <property type="match status" value="1"/>
</dbReference>
<feature type="domain" description="DXP reductoisomerase C-terminal" evidence="12">
    <location>
        <begin position="238"/>
        <end position="352"/>
    </location>
</feature>
<dbReference type="Pfam" id="PF13288">
    <property type="entry name" value="DXPR_C"/>
    <property type="match status" value="1"/>
</dbReference>
<dbReference type="NCBIfam" id="TIGR00243">
    <property type="entry name" value="Dxr"/>
    <property type="match status" value="1"/>
</dbReference>
<feature type="binding site" evidence="9">
    <location>
        <position position="131"/>
    </location>
    <ligand>
        <name>Mn(2+)</name>
        <dbReference type="ChEBI" id="CHEBI:29035"/>
    </ligand>
</feature>
<dbReference type="InterPro" id="IPR003821">
    <property type="entry name" value="DXP_reductoisomerase"/>
</dbReference>
<feature type="binding site" evidence="9">
    <location>
        <position position="32"/>
    </location>
    <ligand>
        <name>NADPH</name>
        <dbReference type="ChEBI" id="CHEBI:57783"/>
    </ligand>
</feature>
<keyword evidence="6 9" id="KW-0464">Manganese</keyword>
<feature type="binding site" evidence="9">
    <location>
        <position position="195"/>
    </location>
    <ligand>
        <name>1-deoxy-D-xylulose 5-phosphate</name>
        <dbReference type="ChEBI" id="CHEBI:57792"/>
    </ligand>
</feature>
<dbReference type="Proteomes" id="UP000234639">
    <property type="component" value="Unassembled WGS sequence"/>
</dbReference>
<feature type="binding site" evidence="9">
    <location>
        <position position="113"/>
    </location>
    <ligand>
        <name>NADPH</name>
        <dbReference type="ChEBI" id="CHEBI:57783"/>
    </ligand>
</feature>
<proteinExistence type="inferred from homology"/>
<feature type="binding site" evidence="9">
    <location>
        <position position="132"/>
    </location>
    <ligand>
        <name>1-deoxy-D-xylulose 5-phosphate</name>
        <dbReference type="ChEBI" id="CHEBI:57792"/>
    </ligand>
</feature>
<dbReference type="UniPathway" id="UPA00056">
    <property type="reaction ID" value="UER00092"/>
</dbReference>
<evidence type="ECO:0000313" key="14">
    <source>
        <dbReference type="Proteomes" id="UP000234639"/>
    </source>
</evidence>
<gene>
    <name evidence="9" type="primary">dxr</name>
    <name evidence="13" type="ORF">CYJ41_03930</name>
</gene>
<dbReference type="InterPro" id="IPR013644">
    <property type="entry name" value="DXP_reductoisomerase_C"/>
</dbReference>
<dbReference type="EC" id="1.1.1.267" evidence="9"/>
<feature type="domain" description="1-deoxy-D-xylulose 5-phosphate reductoisomerase N-terminal" evidence="10">
    <location>
        <begin position="1"/>
        <end position="119"/>
    </location>
</feature>
<keyword evidence="13" id="KW-0413">Isomerase</keyword>
<evidence type="ECO:0000259" key="10">
    <source>
        <dbReference type="Pfam" id="PF02670"/>
    </source>
</evidence>
<feature type="binding site" evidence="9">
    <location>
        <position position="7"/>
    </location>
    <ligand>
        <name>NADPH</name>
        <dbReference type="ChEBI" id="CHEBI:57783"/>
    </ligand>
</feature>
<dbReference type="RefSeq" id="WP_101637085.1">
    <property type="nucleotide sequence ID" value="NZ_PKHU01000003.1"/>
</dbReference>
<accession>A0A2I1NAY9</accession>
<keyword evidence="4 9" id="KW-0521">NADP</keyword>
<evidence type="ECO:0000256" key="9">
    <source>
        <dbReference type="HAMAP-Rule" id="MF_00183"/>
    </source>
</evidence>
<dbReference type="GO" id="GO:0030145">
    <property type="term" value="F:manganese ion binding"/>
    <property type="evidence" value="ECO:0007669"/>
    <property type="project" value="TreeGrafter"/>
</dbReference>
<organism evidence="13 14">
    <name type="scientific">Campylobacter ureolyticus</name>
    <dbReference type="NCBI Taxonomy" id="827"/>
    <lineage>
        <taxon>Bacteria</taxon>
        <taxon>Pseudomonadati</taxon>
        <taxon>Campylobacterota</taxon>
        <taxon>Epsilonproteobacteria</taxon>
        <taxon>Campylobacterales</taxon>
        <taxon>Campylobacteraceae</taxon>
        <taxon>Campylobacter</taxon>
    </lineage>
</organism>
<comment type="catalytic activity">
    <reaction evidence="8">
        <text>2-C-methyl-D-erythritol 4-phosphate + NADP(+) = 1-deoxy-D-xylulose 5-phosphate + NADPH + H(+)</text>
        <dbReference type="Rhea" id="RHEA:13717"/>
        <dbReference type="ChEBI" id="CHEBI:15378"/>
        <dbReference type="ChEBI" id="CHEBI:57783"/>
        <dbReference type="ChEBI" id="CHEBI:57792"/>
        <dbReference type="ChEBI" id="CHEBI:58262"/>
        <dbReference type="ChEBI" id="CHEBI:58349"/>
        <dbReference type="EC" id="1.1.1.267"/>
    </reaction>
    <physiologicalReaction direction="right-to-left" evidence="8">
        <dbReference type="Rhea" id="RHEA:13719"/>
    </physiologicalReaction>
</comment>
<evidence type="ECO:0000256" key="1">
    <source>
        <dbReference type="ARBA" id="ARBA00005094"/>
    </source>
</evidence>
<feature type="binding site" evidence="9">
    <location>
        <position position="33"/>
    </location>
    <ligand>
        <name>NADPH</name>
        <dbReference type="ChEBI" id="CHEBI:57783"/>
    </ligand>
</feature>
<keyword evidence="9" id="KW-0460">Magnesium</keyword>
<dbReference type="InterPro" id="IPR036291">
    <property type="entry name" value="NAD(P)-bd_dom_sf"/>
</dbReference>
<dbReference type="SUPFAM" id="SSF51735">
    <property type="entry name" value="NAD(P)-binding Rossmann-fold domains"/>
    <property type="match status" value="1"/>
</dbReference>
<dbReference type="GO" id="GO:0030604">
    <property type="term" value="F:1-deoxy-D-xylulose-5-phosphate reductoisomerase activity"/>
    <property type="evidence" value="ECO:0007669"/>
    <property type="project" value="UniProtKB-UniRule"/>
</dbReference>
<dbReference type="PIRSF" id="PIRSF006205">
    <property type="entry name" value="Dxp_reductismrs"/>
    <property type="match status" value="1"/>
</dbReference>
<feature type="binding site" evidence="9">
    <location>
        <position position="10"/>
    </location>
    <ligand>
        <name>NADPH</name>
        <dbReference type="ChEBI" id="CHEBI:57783"/>
    </ligand>
</feature>
<evidence type="ECO:0000256" key="6">
    <source>
        <dbReference type="ARBA" id="ARBA00023211"/>
    </source>
</evidence>
<dbReference type="InterPro" id="IPR036169">
    <property type="entry name" value="DXPR_C_sf"/>
</dbReference>
<comment type="caution">
    <text evidence="13">The sequence shown here is derived from an EMBL/GenBank/DDBJ whole genome shotgun (WGS) entry which is preliminary data.</text>
</comment>
<protein>
    <recommendedName>
        <fullName evidence="9">1-deoxy-D-xylulose 5-phosphate reductoisomerase</fullName>
        <shortName evidence="9">DXP reductoisomerase</shortName>
        <ecNumber evidence="9">1.1.1.267</ecNumber>
    </recommendedName>
    <alternativeName>
        <fullName evidence="9">1-deoxyxylulose-5-phosphate reductoisomerase</fullName>
    </alternativeName>
    <alternativeName>
        <fullName evidence="9">2-C-methyl-D-erythritol 4-phosphate synthase</fullName>
    </alternativeName>
</protein>
<feature type="binding site" evidence="9">
    <location>
        <position position="183"/>
    </location>
    <ligand>
        <name>NADPH</name>
        <dbReference type="ChEBI" id="CHEBI:57783"/>
    </ligand>
</feature>
<feature type="binding site" evidence="9">
    <location>
        <position position="199"/>
    </location>
    <ligand>
        <name>1-deoxy-D-xylulose 5-phosphate</name>
        <dbReference type="ChEBI" id="CHEBI:57792"/>
    </ligand>
</feature>
<comment type="pathway">
    <text evidence="1 9">Isoprenoid biosynthesis; isopentenyl diphosphate biosynthesis via DXP pathway; isopentenyl diphosphate from 1-deoxy-D-xylulose 5-phosphate: step 1/6.</text>
</comment>
<feature type="binding site" evidence="9">
    <location>
        <position position="9"/>
    </location>
    <ligand>
        <name>NADPH</name>
        <dbReference type="ChEBI" id="CHEBI:57783"/>
    </ligand>
</feature>
<dbReference type="GO" id="GO:0070402">
    <property type="term" value="F:NADPH binding"/>
    <property type="evidence" value="ECO:0007669"/>
    <property type="project" value="InterPro"/>
</dbReference>
<comment type="caution">
    <text evidence="9">Lacks conserved residue(s) required for the propagation of feature annotation.</text>
</comment>
<keyword evidence="3 9" id="KW-0479">Metal-binding</keyword>
<evidence type="ECO:0000256" key="5">
    <source>
        <dbReference type="ARBA" id="ARBA00023002"/>
    </source>
</evidence>
<dbReference type="Pfam" id="PF02670">
    <property type="entry name" value="DXP_reductoisom"/>
    <property type="match status" value="1"/>
</dbReference>
<comment type="cofactor">
    <cofactor evidence="9">
        <name>Mg(2+)</name>
        <dbReference type="ChEBI" id="CHEBI:18420"/>
    </cofactor>
    <cofactor evidence="9">
        <name>Mn(2+)</name>
        <dbReference type="ChEBI" id="CHEBI:29035"/>
    </cofactor>
</comment>
<dbReference type="InterPro" id="IPR026877">
    <property type="entry name" value="DXPR_C"/>
</dbReference>
<evidence type="ECO:0000256" key="4">
    <source>
        <dbReference type="ARBA" id="ARBA00022857"/>
    </source>
</evidence>
<evidence type="ECO:0000256" key="7">
    <source>
        <dbReference type="ARBA" id="ARBA00023229"/>
    </source>
</evidence>
<keyword evidence="7 9" id="KW-0414">Isoprene biosynthesis</keyword>
<feature type="binding site" evidence="9">
    <location>
        <position position="133"/>
    </location>
    <ligand>
        <name>Mn(2+)</name>
        <dbReference type="ChEBI" id="CHEBI:29035"/>
    </ligand>
</feature>
<feature type="binding site" evidence="9">
    <location>
        <position position="133"/>
    </location>
    <ligand>
        <name>1-deoxy-D-xylulose 5-phosphate</name>
        <dbReference type="ChEBI" id="CHEBI:57792"/>
    </ligand>
</feature>
<dbReference type="GO" id="GO:0016853">
    <property type="term" value="F:isomerase activity"/>
    <property type="evidence" value="ECO:0007669"/>
    <property type="project" value="UniProtKB-KW"/>
</dbReference>
<comment type="similarity">
    <text evidence="2 9">Belongs to the DXR family.</text>
</comment>
<feature type="binding site" evidence="9">
    <location>
        <position position="112"/>
    </location>
    <ligand>
        <name>1-deoxy-D-xylulose 5-phosphate</name>
        <dbReference type="ChEBI" id="CHEBI:57792"/>
    </ligand>
</feature>
<evidence type="ECO:0000256" key="8">
    <source>
        <dbReference type="ARBA" id="ARBA00048543"/>
    </source>
</evidence>
<feature type="binding site" evidence="9">
    <location>
        <position position="196"/>
    </location>
    <ligand>
        <name>1-deoxy-D-xylulose 5-phosphate</name>
        <dbReference type="ChEBI" id="CHEBI:57792"/>
    </ligand>
</feature>
<feature type="binding site" evidence="9">
    <location>
        <position position="8"/>
    </location>
    <ligand>
        <name>NADPH</name>
        <dbReference type="ChEBI" id="CHEBI:57783"/>
    </ligand>
</feature>
<dbReference type="HAMAP" id="MF_00183">
    <property type="entry name" value="DXP_reductoisom"/>
    <property type="match status" value="1"/>
</dbReference>
<feature type="binding site" evidence="9">
    <location>
        <position position="111"/>
    </location>
    <ligand>
        <name>NADPH</name>
        <dbReference type="ChEBI" id="CHEBI:57783"/>
    </ligand>
</feature>
<dbReference type="SUPFAM" id="SSF55347">
    <property type="entry name" value="Glyceraldehyde-3-phosphate dehydrogenase-like, C-terminal domain"/>
    <property type="match status" value="1"/>
</dbReference>
<evidence type="ECO:0000313" key="13">
    <source>
        <dbReference type="EMBL" id="PKZ29515.1"/>
    </source>
</evidence>
<comment type="function">
    <text evidence="9">Catalyzes the NADPH-dependent rearrangement and reduction of 1-deoxy-D-xylulose-5-phosphate (DXP) to 2-C-methyl-D-erythritol 4-phosphate (MEP).</text>
</comment>
<feature type="binding site" evidence="9">
    <location>
        <position position="199"/>
    </location>
    <ligand>
        <name>Mn(2+)</name>
        <dbReference type="ChEBI" id="CHEBI:29035"/>
    </ligand>
</feature>